<dbReference type="Proteomes" id="UP001159363">
    <property type="component" value="Chromosome 8"/>
</dbReference>
<feature type="repeat" description="ANK" evidence="3">
    <location>
        <begin position="1466"/>
        <end position="1498"/>
    </location>
</feature>
<dbReference type="PANTHER" id="PTHR24123">
    <property type="entry name" value="ANKYRIN REPEAT-CONTAINING"/>
    <property type="match status" value="1"/>
</dbReference>
<feature type="repeat" description="ANK" evidence="3">
    <location>
        <begin position="1716"/>
        <end position="1748"/>
    </location>
</feature>
<dbReference type="InterPro" id="IPR027417">
    <property type="entry name" value="P-loop_NTPase"/>
</dbReference>
<evidence type="ECO:0000256" key="2">
    <source>
        <dbReference type="ARBA" id="ARBA00023043"/>
    </source>
</evidence>
<comment type="caution">
    <text evidence="5">The sequence shown here is derived from an EMBL/GenBank/DDBJ whole genome shotgun (WGS) entry which is preliminary data.</text>
</comment>
<dbReference type="InterPro" id="IPR036770">
    <property type="entry name" value="Ankyrin_rpt-contain_sf"/>
</dbReference>
<feature type="repeat" description="ANK" evidence="3">
    <location>
        <begin position="1995"/>
        <end position="2030"/>
    </location>
</feature>
<organism evidence="5 6">
    <name type="scientific">Dryococelus australis</name>
    <dbReference type="NCBI Taxonomy" id="614101"/>
    <lineage>
        <taxon>Eukaryota</taxon>
        <taxon>Metazoa</taxon>
        <taxon>Ecdysozoa</taxon>
        <taxon>Arthropoda</taxon>
        <taxon>Hexapoda</taxon>
        <taxon>Insecta</taxon>
        <taxon>Pterygota</taxon>
        <taxon>Neoptera</taxon>
        <taxon>Polyneoptera</taxon>
        <taxon>Phasmatodea</taxon>
        <taxon>Verophasmatodea</taxon>
        <taxon>Anareolatae</taxon>
        <taxon>Phasmatidae</taxon>
        <taxon>Eurycanthinae</taxon>
        <taxon>Dryococelus</taxon>
    </lineage>
</organism>
<dbReference type="PANTHER" id="PTHR24123:SF33">
    <property type="entry name" value="PROTEIN HOS4"/>
    <property type="match status" value="1"/>
</dbReference>
<name>A0ABQ9GT89_9NEOP</name>
<dbReference type="PRINTS" id="PR01415">
    <property type="entry name" value="ANKYRIN"/>
</dbReference>
<feature type="repeat" description="ANK" evidence="3">
    <location>
        <begin position="1677"/>
        <end position="1699"/>
    </location>
</feature>
<accession>A0ABQ9GT89</accession>
<proteinExistence type="predicted"/>
<dbReference type="InterPro" id="IPR002110">
    <property type="entry name" value="Ankyrin_rpt"/>
</dbReference>
<dbReference type="Gene3D" id="3.40.50.300">
    <property type="entry name" value="P-loop containing nucleotide triphosphate hydrolases"/>
    <property type="match status" value="1"/>
</dbReference>
<evidence type="ECO:0000313" key="6">
    <source>
        <dbReference type="Proteomes" id="UP001159363"/>
    </source>
</evidence>
<feature type="compositionally biased region" description="Basic and acidic residues" evidence="4">
    <location>
        <begin position="3498"/>
        <end position="3509"/>
    </location>
</feature>
<keyword evidence="6" id="KW-1185">Reference proteome</keyword>
<feature type="repeat" description="ANK" evidence="3">
    <location>
        <begin position="2100"/>
        <end position="2123"/>
    </location>
</feature>
<gene>
    <name evidence="5" type="ORF">PR048_023138</name>
</gene>
<dbReference type="PROSITE" id="PS50088">
    <property type="entry name" value="ANK_REPEAT"/>
    <property type="match status" value="14"/>
</dbReference>
<feature type="repeat" description="ANK" evidence="3">
    <location>
        <begin position="1433"/>
        <end position="1465"/>
    </location>
</feature>
<dbReference type="Gene3D" id="1.25.40.20">
    <property type="entry name" value="Ankyrin repeat-containing domain"/>
    <property type="match status" value="6"/>
</dbReference>
<feature type="repeat" description="ANK" evidence="3">
    <location>
        <begin position="1599"/>
        <end position="1621"/>
    </location>
</feature>
<dbReference type="EMBL" id="JARBHB010000009">
    <property type="protein sequence ID" value="KAJ8875243.1"/>
    <property type="molecule type" value="Genomic_DNA"/>
</dbReference>
<sequence length="3697" mass="420104">MNDKERHGYESNGRISETRSFLEEKHPTIVEISERLASLLQLPSRVVDPRLPLTDEQYKTLNQADKHGNTQILLAAENGEKGSVEFLTWHDVDVNYRNKESQIAIDVVWEKEFCDCMLLLLEADSNFPKSFAPDQVDEIDPTPSELKFFVEQRDELHTWIKDGDVSKVKEYVSQHRLSRFLNTKGEPAVVTAAKFGNAQVMAELLKLPLAVKPGSILLTEGRRNLLKLKDIDGNTPLLLAAQAGHEEAVDLLIRCGAEINLTNKANKKAADLAWENGHYKVLFLLLNDDSEIPNGLTTDDISGSDDITKQLVSFINAREDLHSFIENGNMEAVKTFINSQGQSSKYFINSKGASALLTAIEHHQYGIYSFLISNGIHFKTQQEAECLKRLNDEEKTELNNYMIRYFCGTENSHILYLISKSKSMRPRENFENEIKGFYSELNHIPEISVVLQVIQYADNLEIAFDFDKEDVSHMDPRHAVTTKGITEFKSGRLYVGFKRETHLQESERLGTLAHELTHIAMQILYKNDCNPYGKHDTEKQKEFKELVNYVRNHWYYSSGVEDILHRVFNDYANPDDWPAELIARVPHILAKYGTDEGLDILQKQAPLVYAFYTKHVMHTCTEFVHDSFLIKPRNMIRLLNQYLGVINEFQHMNIWFEQAYDLYEFLQSESKNVMLLGTSSTLLSSISIYQALQKLPQYSLDNSSLFIRISSSEDVQLDIIHTFSSEACNMMVVELHEEEHRVSRLLTELYHVFRSNRRKKVIFIVKLNNLSVLRTAVNISKLKSRTLEVHDREFTLNELSLESQKVILERPVNFQGNEIALKDLLYNIHKNTVDSETLTKLVKNEKIIVGNNLPELGEIKNYYIKRRLRINEEISDKIFDDDDVDDLFFLSGSHYELRSNLKLHKSVQNSSESENEQFSKLCAENPELNIHWLKHEEGRLFWVLTKGKTSSLNKHRMTYRHREYSVREILHEKTRQKVIIISDPAGMGKSTIMTVFAQKMKHYSPDSPKMWIERIDLNDFNDELSQVSDKNKKVQFDVKSATEFLITKIFKFKNIFEQNLFTKYIETERAVSLLFDGFDEISPVYTDVVMDLLKALKKSCISKLFITTRPTMTTLLEEELDAFSHSMVPFTEKNENHFLVQFWKHRFNLIDESENQRLADYATKVMKKLSVSLSESKTVFAVIPLHTRMVAEIFPEKNDFDGNTIPENLDLLTLYELFIDKKYNIYKKEKVKPITAVAEDAVEQSRPISIEHHQRLALHSLFPKEFSRLVSDDELEDIDSNIVKIVKGQERTGMINKAKLIKDTTRLIFIHRSFSEYFVADFITTKLRRKKQNSEVQKFLLTEILTAPQNELIRIFLNAKLARQPFEGVVLNMCGELINEFWLYSREKICTENEQTILHLAVKERNEEIISFIMSSIKNNHILKKFINNEDSAGLSAIQEAAKDGNAKVIKWLVEKGADVNAVDNDGKTVLFYALRYNHSNLANFLIENGADVKSVDIQTLYLYLDEGSQRLEIIKMLVNAGADIKVEDKHGETVLHYAAEQGDTEFIQWLIKEGKADVNDEDSEGTKLIHRSASSDNWELVKWLIQHGNADANVKDRVGNTLLHYAAFKGRLDIVQWLVKPRGDGGGGADINASGELDSSVLHDAAISGNQALVEWLVTSAKRDGGGLDINVRDEGGRTPLHEAALFGHLGLVRWFVKSQEEGGGGADISVEDSDGETALYSAASFGQLELVQPFLDKLDNAHIPDKDGRMVLHVAAAFGEVSLVAKLLDDGISDVSTKDKLGRSALHYAAEHNNHEVVRLLLDSGASTDDKDNEGRQAVHYAASTGINDIEMWLNNRYVDVHYVTGLEDHEAWKKICFTLSPRQRHLVKFLRDKKFQINKENDEKLNFTVDALSTLKLLVQRGSDVNVADKAGKTALYYAVFLTDRGVVGWEVVQWLMKLATSGGGGADVNAVDMQGRTMLHEMAKHDTTYILDNWLKLLPDAELLVNAMDNDGRTPLHEAAQNFASVNASMIKLLIENGANVNASDNKGRTALHEASKYGNLDCVKVLLDSEERWADVNAKDNDGRTALHEACAAGNLQVAKFVVLKNADINSKDKDGRTPLHYAAMTDKLKVVKWLIEKKVTNYKDNFGKTAFDLAQENKFEEVVKEMINEHFAPDSRNEFDDLLRLNEHAKNLELSPIPSTSSSNGCSSENRKRRHVEICSTEDDDNYLFPYEPLEDKVPMHLSRRSNMYMQISMAVLFETSLHVHGEGRKTLDKILTYNRYIGDIISEEEGNKSLREKMILQEHYEDTWKFFEVFSEHKLLSKIVPQNDLRSIDEHTTWLFDNGQDLILVLKSTNRYILYSQYLNYKTIFETKEDLSFDHIGEFCKSFLKWHCGSTELMVFSLASNLPPELTQHIRLTILRNPTRVAPDSVFLATEYSGVIEQLPVKIVKDVFFLDGKLINMMQLHPNFFMDNRNAITVRLDTLSDALLSLRTDEVQTLMSIIHKYTIPVDYKFVQELCDEEKFIFEVYHKKMTKMFTGSMVSAELLSQISWEALGEGLESHPSINSELARKILNDLKDIHKSSSAGAMLKGIPTQTLFFLPDIIKSVNYGDMTTVSRMGAMLTGDAAVNHLYGTLVNKLAGFMPVGRAELLSRLPVTSPIFKALTIYSIVELHKQLQSSSTISEERDNIKHKLAEQYVTLGLMAAEFFGFELSPLWIGLILEQLIFDAETLRKHYHINVSLWEALLMSLGFEQGKLHTILEERELVIRNLKMSNEVINLYKILYGWTIVKIPQLGELEWRNAEESQIPTSVRENIYNQKSALSFTPVAKEISEAGRFRLIKLYKQRKKVLYGTATVTRGKIISSRWQKSIYKANPSKTNITFSSDDNFLKSDTQNNNYFLESYSGDVSNWHKVRVKETAAGVTLKNGENIVDPVRSADNVAIYINNNSFVDLCAQNNWHVSFDPREGDIELYYTSSGLEEVDKFNHYNSMHTNNSQIVESSACNQVVLLTIQVGHKFYTDFLEFPNQKGEFLLRDESHNIFSHYVITGNTEYTIKDFAQSTSIDLVLHKPKNETLINTCNEINGGPTNFLVDTWQCLKEKLDGTSYTRNLRHVNSASMLLSSNKVYLRINIRDLIVSHALILSAMHIDIEEARGKMLNYSRIDFGAEVASFNTSLRGNIVVSNNPVVLHVVGEIPIQVTPVYYGKSAHNTAISLYEIKVDNELKQILSSMSRRVSKQVRDSVTDIEFSYYGVHFHLRNELPENNIINIIGYLSDKTTSLQINQYSDKLILLNEDKSTAAIVFIHHTLKALIEDGVNLYKVISTEKLKLNGEYYNMREISGMIPDLLNFITTFDYIKNILVFKASRGYYILHCLRASTKMRSKNVDYIVRDGIMCATGAKENIINGRDLIEYSSANYLLQPAMNCGVCFQKNLNESHITVSNNSIIVDDLVLDNVRKGTAMYFGGEEIFPAAAVKDTLLGRGQFTGDDGEEDETLESDVAVDKMSLSGRAGSEGRRRARRAEDEGLVTASSAAPTVSSAVNRVLRTLKERVVETWHSLPGEAWLGLVGGGHAVCPGNLAFDGPNSQVSLSQFQLDGTLGLLDLVVRKLSGARPVAGEEEPPSLLEVQGQVLSIVAEFEDLLKQLSREHLISSQESVFDPAALQKRLVSMLVNGPNVDPGEILYNSLCGLWAENHKRKVFLMARIRSMIKAL</sequence>
<feature type="repeat" description="ANK" evidence="3">
    <location>
        <begin position="2031"/>
        <end position="2053"/>
    </location>
</feature>
<keyword evidence="2 3" id="KW-0040">ANK repeat</keyword>
<dbReference type="Pfam" id="PF00023">
    <property type="entry name" value="Ank"/>
    <property type="match status" value="2"/>
</dbReference>
<evidence type="ECO:0000256" key="4">
    <source>
        <dbReference type="SAM" id="MobiDB-lite"/>
    </source>
</evidence>
<dbReference type="SUPFAM" id="SSF52540">
    <property type="entry name" value="P-loop containing nucleoside triphosphate hydrolases"/>
    <property type="match status" value="1"/>
</dbReference>
<dbReference type="SUPFAM" id="SSF48403">
    <property type="entry name" value="Ankyrin repeat"/>
    <property type="match status" value="3"/>
</dbReference>
<dbReference type="PROSITE" id="PS50297">
    <property type="entry name" value="ANK_REP_REGION"/>
    <property type="match status" value="12"/>
</dbReference>
<feature type="region of interest" description="Disordered" evidence="4">
    <location>
        <begin position="3492"/>
        <end position="3516"/>
    </location>
</feature>
<evidence type="ECO:0000256" key="3">
    <source>
        <dbReference type="PROSITE-ProRule" id="PRU00023"/>
    </source>
</evidence>
<protein>
    <recommendedName>
        <fullName evidence="7">Ankyrin repeat protein</fullName>
    </recommendedName>
</protein>
<feature type="repeat" description="ANK" evidence="3">
    <location>
        <begin position="232"/>
        <end position="264"/>
    </location>
</feature>
<feature type="repeat" description="ANK" evidence="3">
    <location>
        <begin position="1749"/>
        <end position="1782"/>
    </location>
</feature>
<evidence type="ECO:0000256" key="1">
    <source>
        <dbReference type="ARBA" id="ARBA00022737"/>
    </source>
</evidence>
<dbReference type="InterPro" id="IPR051165">
    <property type="entry name" value="Multifunctional_ANK_Repeat"/>
</dbReference>
<dbReference type="SMART" id="SM00248">
    <property type="entry name" value="ANK"/>
    <property type="match status" value="26"/>
</dbReference>
<evidence type="ECO:0000313" key="5">
    <source>
        <dbReference type="EMBL" id="KAJ8875243.1"/>
    </source>
</evidence>
<feature type="repeat" description="ANK" evidence="3">
    <location>
        <begin position="2067"/>
        <end position="2099"/>
    </location>
</feature>
<feature type="repeat" description="ANK" evidence="3">
    <location>
        <begin position="67"/>
        <end position="99"/>
    </location>
</feature>
<reference evidence="5 6" key="1">
    <citation type="submission" date="2023-02" db="EMBL/GenBank/DDBJ databases">
        <title>LHISI_Scaffold_Assembly.</title>
        <authorList>
            <person name="Stuart O.P."/>
            <person name="Cleave R."/>
            <person name="Magrath M.J.L."/>
            <person name="Mikheyev A.S."/>
        </authorList>
    </citation>
    <scope>NUCLEOTIDE SEQUENCE [LARGE SCALE GENOMIC DNA]</scope>
    <source>
        <strain evidence="5">Daus_M_001</strain>
        <tissue evidence="5">Leg muscle</tissue>
    </source>
</reference>
<keyword evidence="1" id="KW-0677">Repeat</keyword>
<dbReference type="Pfam" id="PF12796">
    <property type="entry name" value="Ank_2"/>
    <property type="match status" value="6"/>
</dbReference>
<feature type="repeat" description="ANK" evidence="3">
    <location>
        <begin position="1531"/>
        <end position="1555"/>
    </location>
</feature>
<feature type="repeat" description="ANK" evidence="3">
    <location>
        <begin position="1783"/>
        <end position="1815"/>
    </location>
</feature>
<evidence type="ECO:0008006" key="7">
    <source>
        <dbReference type="Google" id="ProtNLM"/>
    </source>
</evidence>